<evidence type="ECO:0000313" key="2">
    <source>
        <dbReference type="EMBL" id="KAJ8783428.1"/>
    </source>
</evidence>
<dbReference type="EMBL" id="JAIQCJ010002084">
    <property type="protein sequence ID" value="KAJ8783428.1"/>
    <property type="molecule type" value="Genomic_DNA"/>
</dbReference>
<organism evidence="2 3">
    <name type="scientific">Eschrichtius robustus</name>
    <name type="common">California gray whale</name>
    <name type="synonym">Eschrichtius gibbosus</name>
    <dbReference type="NCBI Taxonomy" id="9764"/>
    <lineage>
        <taxon>Eukaryota</taxon>
        <taxon>Metazoa</taxon>
        <taxon>Chordata</taxon>
        <taxon>Craniata</taxon>
        <taxon>Vertebrata</taxon>
        <taxon>Euteleostomi</taxon>
        <taxon>Mammalia</taxon>
        <taxon>Eutheria</taxon>
        <taxon>Laurasiatheria</taxon>
        <taxon>Artiodactyla</taxon>
        <taxon>Whippomorpha</taxon>
        <taxon>Cetacea</taxon>
        <taxon>Mysticeti</taxon>
        <taxon>Eschrichtiidae</taxon>
        <taxon>Eschrichtius</taxon>
    </lineage>
</organism>
<evidence type="ECO:0000256" key="1">
    <source>
        <dbReference type="SAM" id="MobiDB-lite"/>
    </source>
</evidence>
<sequence length="211" mass="21950">MDLEFKFRSPQRWLPLSEPTALPLPGCSSCRAQAPGVVATARKWALGSGSPQSGAGMQTQVPRLQSALACHWGETAGRVHLMPEVGIVPIFQVVCGEIVLPEGSFVHSRGLRTSVLVLSGALATMTVTALLTVPAPPLPGWPAGARGSRDNTAQKAVTPAQPGGHKSPLWGREGRRAARGGYSSVPGSPRLCRALLHCGIRSPSPGGLCTA</sequence>
<comment type="caution">
    <text evidence="2">The sequence shown here is derived from an EMBL/GenBank/DDBJ whole genome shotgun (WGS) entry which is preliminary data.</text>
</comment>
<proteinExistence type="predicted"/>
<dbReference type="AlphaFoldDB" id="A0AB34GVM6"/>
<gene>
    <name evidence="2" type="ORF">J1605_009133</name>
</gene>
<reference evidence="2 3" key="1">
    <citation type="submission" date="2022-11" db="EMBL/GenBank/DDBJ databases">
        <title>Whole genome sequence of Eschrichtius robustus ER-17-0199.</title>
        <authorList>
            <person name="Bruniche-Olsen A."/>
            <person name="Black A.N."/>
            <person name="Fields C.J."/>
            <person name="Walden K."/>
            <person name="Dewoody J.A."/>
        </authorList>
    </citation>
    <scope>NUCLEOTIDE SEQUENCE [LARGE SCALE GENOMIC DNA]</scope>
    <source>
        <strain evidence="2">ER-17-0199</strain>
        <tissue evidence="2">Blubber</tissue>
    </source>
</reference>
<name>A0AB34GVM6_ESCRO</name>
<dbReference type="Proteomes" id="UP001159641">
    <property type="component" value="Unassembled WGS sequence"/>
</dbReference>
<evidence type="ECO:0000313" key="3">
    <source>
        <dbReference type="Proteomes" id="UP001159641"/>
    </source>
</evidence>
<keyword evidence="3" id="KW-1185">Reference proteome</keyword>
<feature type="region of interest" description="Disordered" evidence="1">
    <location>
        <begin position="143"/>
        <end position="183"/>
    </location>
</feature>
<accession>A0AB34GVM6</accession>
<protein>
    <submittedName>
        <fullName evidence="2">Uncharacterized protein</fullName>
    </submittedName>
</protein>